<evidence type="ECO:0000256" key="1">
    <source>
        <dbReference type="ARBA" id="ARBA00010876"/>
    </source>
</evidence>
<dbReference type="Gene3D" id="3.30.2350.10">
    <property type="entry name" value="Pseudouridine synthase"/>
    <property type="match status" value="1"/>
</dbReference>
<dbReference type="InterPro" id="IPR050188">
    <property type="entry name" value="RluA_PseudoU_synthase"/>
</dbReference>
<dbReference type="PROSITE" id="PS01129">
    <property type="entry name" value="PSI_RLU"/>
    <property type="match status" value="1"/>
</dbReference>
<dbReference type="InterPro" id="IPR006145">
    <property type="entry name" value="PsdUridine_synth_RsuA/RluA"/>
</dbReference>
<dbReference type="NCBIfam" id="TIGR01621">
    <property type="entry name" value="RluA-like"/>
    <property type="match status" value="1"/>
</dbReference>
<evidence type="ECO:0000313" key="4">
    <source>
        <dbReference type="Proteomes" id="UP001652504"/>
    </source>
</evidence>
<evidence type="ECO:0000313" key="3">
    <source>
        <dbReference type="EMBL" id="MCV2883108.1"/>
    </source>
</evidence>
<dbReference type="Proteomes" id="UP001652504">
    <property type="component" value="Unassembled WGS sequence"/>
</dbReference>
<accession>A0ABT3A3B5</accession>
<dbReference type="EMBL" id="JAOWKX010000001">
    <property type="protein sequence ID" value="MCV2883108.1"/>
    <property type="molecule type" value="Genomic_DNA"/>
</dbReference>
<dbReference type="InterPro" id="IPR006224">
    <property type="entry name" value="PsdUridine_synth_RluA-like_CS"/>
</dbReference>
<organism evidence="3 4">
    <name type="scientific">Fluctibacter corallii</name>
    <dbReference type="NCBI Taxonomy" id="2984329"/>
    <lineage>
        <taxon>Bacteria</taxon>
        <taxon>Pseudomonadati</taxon>
        <taxon>Pseudomonadota</taxon>
        <taxon>Gammaproteobacteria</taxon>
        <taxon>Alteromonadales</taxon>
        <taxon>Alteromonadaceae</taxon>
        <taxon>Fluctibacter</taxon>
    </lineage>
</organism>
<name>A0ABT3A3B5_9ALTE</name>
<comment type="similarity">
    <text evidence="1">Belongs to the pseudouridine synthase RluA family.</text>
</comment>
<dbReference type="PANTHER" id="PTHR21600:SF87">
    <property type="entry name" value="RNA PSEUDOURIDYLATE SYNTHASE DOMAIN-CONTAINING PROTEIN 1"/>
    <property type="match status" value="1"/>
</dbReference>
<dbReference type="RefSeq" id="WP_263710315.1">
    <property type="nucleotide sequence ID" value="NZ_JAOWKX010000001.1"/>
</dbReference>
<gene>
    <name evidence="3" type="ORF">OE749_00165</name>
</gene>
<comment type="caution">
    <text evidence="3">The sequence shown here is derived from an EMBL/GenBank/DDBJ whole genome shotgun (WGS) entry which is preliminary data.</text>
</comment>
<reference evidence="3 4" key="1">
    <citation type="submission" date="2022-10" db="EMBL/GenBank/DDBJ databases">
        <title>Aestuariibacter sp. AA17 isolated from Montipora capitata coral fragment.</title>
        <authorList>
            <person name="Emsley S.A."/>
            <person name="Pfannmuller K.M."/>
            <person name="Loughran R.M."/>
            <person name="Shlafstein M."/>
            <person name="Papke E."/>
            <person name="Saw J.H."/>
            <person name="Ushijima B."/>
            <person name="Videau P."/>
        </authorList>
    </citation>
    <scope>NUCLEOTIDE SEQUENCE [LARGE SCALE GENOMIC DNA]</scope>
    <source>
        <strain evidence="3 4">AA17</strain>
    </source>
</reference>
<dbReference type="InterPro" id="IPR006508">
    <property type="entry name" value="PsdUridine_synth_RluA-like"/>
</dbReference>
<feature type="domain" description="Pseudouridine synthase RsuA/RluA-like" evidence="2">
    <location>
        <begin position="15"/>
        <end position="160"/>
    </location>
</feature>
<keyword evidence="4" id="KW-1185">Reference proteome</keyword>
<evidence type="ECO:0000259" key="2">
    <source>
        <dbReference type="Pfam" id="PF00849"/>
    </source>
</evidence>
<protein>
    <submittedName>
        <fullName evidence="3">TIGR01621 family pseudouridine synthase</fullName>
    </submittedName>
</protein>
<dbReference type="CDD" id="cd02869">
    <property type="entry name" value="PseudoU_synth_RluA_like"/>
    <property type="match status" value="1"/>
</dbReference>
<dbReference type="Pfam" id="PF00849">
    <property type="entry name" value="PseudoU_synth_2"/>
    <property type="match status" value="1"/>
</dbReference>
<dbReference type="PANTHER" id="PTHR21600">
    <property type="entry name" value="MITOCHONDRIAL RNA PSEUDOURIDINE SYNTHASE"/>
    <property type="match status" value="1"/>
</dbReference>
<sequence>MTTLSHDDLVYKHEDFIVINKPNNISVNQEQGSDSASLLMLAQTVFGIEKLYLVHRLDKVTSGLLIFARSSSAAATFSELFASRSIEKYYVALSHSKPKKKQGLIVGDMERSRDGQWKLMPSKSNPAITQFFSTSFSPGIRFFILKPRTGKTHQLRVALKSISSPITGDSLYKGTTSDRTYLHAFAIRFNYRGENIELSCPPKMGEYFVNSRCSELLIEHASPWLLAWPTLPNTQK</sequence>
<dbReference type="SUPFAM" id="SSF55120">
    <property type="entry name" value="Pseudouridine synthase"/>
    <property type="match status" value="1"/>
</dbReference>
<proteinExistence type="inferred from homology"/>
<dbReference type="InterPro" id="IPR020103">
    <property type="entry name" value="PsdUridine_synth_cat_dom_sf"/>
</dbReference>